<feature type="domain" description="Prokaryotic-type class I peptide chain release factors" evidence="3">
    <location>
        <begin position="16"/>
        <end position="32"/>
    </location>
</feature>
<sequence>MKFIIPWNEIEISVTRSSGAGGQHVNRTNSAVQLRFSISKSLVLSDLQKQRVLKKLSHRLVQEDEILLRIEDERDQKSNKQKAYEYLNKLISDALIVPKKRIPTKPKKSSVQKRLDSKKKQSEIKRNRSEKIKW</sequence>
<evidence type="ECO:0000259" key="3">
    <source>
        <dbReference type="PROSITE" id="PS00745"/>
    </source>
</evidence>
<comment type="similarity">
    <text evidence="1">Belongs to the prokaryotic/mitochondrial release factor family.</text>
</comment>
<evidence type="ECO:0000313" key="5">
    <source>
        <dbReference type="Proteomes" id="UP000012040"/>
    </source>
</evidence>
<evidence type="ECO:0000256" key="1">
    <source>
        <dbReference type="ARBA" id="ARBA00010835"/>
    </source>
</evidence>
<keyword evidence="5" id="KW-1185">Reference proteome</keyword>
<dbReference type="SUPFAM" id="SSF75620">
    <property type="entry name" value="Release factor"/>
    <property type="match status" value="1"/>
</dbReference>
<dbReference type="STRING" id="1184267.A11Q_1298"/>
<dbReference type="GO" id="GO:0003747">
    <property type="term" value="F:translation release factor activity"/>
    <property type="evidence" value="ECO:0007669"/>
    <property type="project" value="InterPro"/>
</dbReference>
<dbReference type="eggNOG" id="COG1186">
    <property type="taxonomic scope" value="Bacteria"/>
</dbReference>
<dbReference type="PANTHER" id="PTHR47814">
    <property type="entry name" value="PEPTIDYL-TRNA HYDROLASE ARFB"/>
    <property type="match status" value="1"/>
</dbReference>
<proteinExistence type="inferred from homology"/>
<name>M4VQU1_9BACT</name>
<dbReference type="Gene3D" id="3.30.160.20">
    <property type="match status" value="1"/>
</dbReference>
<organism evidence="4 5">
    <name type="scientific">Pseudobdellovibrio exovorus JSS</name>
    <dbReference type="NCBI Taxonomy" id="1184267"/>
    <lineage>
        <taxon>Bacteria</taxon>
        <taxon>Pseudomonadati</taxon>
        <taxon>Bdellovibrionota</taxon>
        <taxon>Bdellovibrionia</taxon>
        <taxon>Bdellovibrionales</taxon>
        <taxon>Pseudobdellovibrionaceae</taxon>
        <taxon>Pseudobdellovibrio</taxon>
    </lineage>
</organism>
<feature type="compositionally biased region" description="Basic and acidic residues" evidence="2">
    <location>
        <begin position="113"/>
        <end position="134"/>
    </location>
</feature>
<gene>
    <name evidence="4" type="ORF">A11Q_1298</name>
</gene>
<dbReference type="GO" id="GO:0043022">
    <property type="term" value="F:ribosome binding"/>
    <property type="evidence" value="ECO:0007669"/>
    <property type="project" value="TreeGrafter"/>
</dbReference>
<dbReference type="RefSeq" id="WP_015470004.1">
    <property type="nucleotide sequence ID" value="NC_020813.1"/>
</dbReference>
<feature type="region of interest" description="Disordered" evidence="2">
    <location>
        <begin position="101"/>
        <end position="134"/>
    </location>
</feature>
<dbReference type="AlphaFoldDB" id="M4VQU1"/>
<dbReference type="PANTHER" id="PTHR47814:SF1">
    <property type="entry name" value="PEPTIDYL-TRNA HYDROLASE ARFB"/>
    <property type="match status" value="1"/>
</dbReference>
<dbReference type="Pfam" id="PF00472">
    <property type="entry name" value="RF-1"/>
    <property type="match status" value="1"/>
</dbReference>
<dbReference type="PROSITE" id="PS00745">
    <property type="entry name" value="RF_PROK_I"/>
    <property type="match status" value="1"/>
</dbReference>
<dbReference type="InterPro" id="IPR000352">
    <property type="entry name" value="Pep_chain_release_fac_I"/>
</dbReference>
<dbReference type="GO" id="GO:0004045">
    <property type="term" value="F:peptidyl-tRNA hydrolase activity"/>
    <property type="evidence" value="ECO:0007669"/>
    <property type="project" value="TreeGrafter"/>
</dbReference>
<evidence type="ECO:0000313" key="4">
    <source>
        <dbReference type="EMBL" id="AGH95514.1"/>
    </source>
</evidence>
<accession>M4VQU1</accession>
<dbReference type="EMBL" id="CP003537">
    <property type="protein sequence ID" value="AGH95514.1"/>
    <property type="molecule type" value="Genomic_DNA"/>
</dbReference>
<protein>
    <recommendedName>
        <fullName evidence="3">Prokaryotic-type class I peptide chain release factors domain-containing protein</fullName>
    </recommendedName>
</protein>
<dbReference type="OrthoDB" id="9815709at2"/>
<dbReference type="KEGG" id="bex:A11Q_1298"/>
<reference evidence="4 5" key="1">
    <citation type="journal article" date="2013" name="ISME J.">
        <title>By their genes ye shall know them: genomic signatures of predatory bacteria.</title>
        <authorList>
            <person name="Pasternak Z."/>
            <person name="Pietrokovski S."/>
            <person name="Rotem O."/>
            <person name="Gophna U."/>
            <person name="Lurie-Weinberger M.N."/>
            <person name="Jurkevitch E."/>
        </authorList>
    </citation>
    <scope>NUCLEOTIDE SEQUENCE [LARGE SCALE GENOMIC DNA]</scope>
    <source>
        <strain evidence="4 5">JSS</strain>
    </source>
</reference>
<feature type="compositionally biased region" description="Basic residues" evidence="2">
    <location>
        <begin position="101"/>
        <end position="111"/>
    </location>
</feature>
<dbReference type="PATRIC" id="fig|1184267.3.peg.1316"/>
<dbReference type="NCBIfam" id="NF006718">
    <property type="entry name" value="PRK09256.1"/>
    <property type="match status" value="1"/>
</dbReference>
<dbReference type="InterPro" id="IPR045853">
    <property type="entry name" value="Pep_chain_release_fac_I_sf"/>
</dbReference>
<dbReference type="GO" id="GO:0072344">
    <property type="term" value="P:rescue of stalled ribosome"/>
    <property type="evidence" value="ECO:0007669"/>
    <property type="project" value="TreeGrafter"/>
</dbReference>
<dbReference type="Proteomes" id="UP000012040">
    <property type="component" value="Chromosome"/>
</dbReference>
<evidence type="ECO:0000256" key="2">
    <source>
        <dbReference type="SAM" id="MobiDB-lite"/>
    </source>
</evidence>
<dbReference type="HOGENOM" id="CLU_089470_3_2_7"/>